<gene>
    <name evidence="1" type="ORF">IQ215_05015</name>
</gene>
<dbReference type="RefSeq" id="WP_193800211.1">
    <property type="nucleotide sequence ID" value="NZ_JADEWC010000007.1"/>
</dbReference>
<accession>A0ABR9V2F2</accession>
<organism evidence="1 2">
    <name type="scientific">Cyanobacterium stanieri LEGE 03274</name>
    <dbReference type="NCBI Taxonomy" id="1828756"/>
    <lineage>
        <taxon>Bacteria</taxon>
        <taxon>Bacillati</taxon>
        <taxon>Cyanobacteriota</taxon>
        <taxon>Cyanophyceae</taxon>
        <taxon>Oscillatoriophycideae</taxon>
        <taxon>Chroococcales</taxon>
        <taxon>Geminocystaceae</taxon>
        <taxon>Cyanobacterium</taxon>
    </lineage>
</organism>
<name>A0ABR9V2F2_9CHRO</name>
<evidence type="ECO:0000313" key="1">
    <source>
        <dbReference type="EMBL" id="MBE9222053.1"/>
    </source>
</evidence>
<protein>
    <submittedName>
        <fullName evidence="1">Uncharacterized protein</fullName>
    </submittedName>
</protein>
<reference evidence="1 2" key="1">
    <citation type="submission" date="2020-10" db="EMBL/GenBank/DDBJ databases">
        <authorList>
            <person name="Castelo-Branco R."/>
            <person name="Eusebio N."/>
            <person name="Adriana R."/>
            <person name="Vieira A."/>
            <person name="Brugerolle De Fraissinette N."/>
            <person name="Rezende De Castro R."/>
            <person name="Schneider M.P."/>
            <person name="Vasconcelos V."/>
            <person name="Leao P.N."/>
        </authorList>
    </citation>
    <scope>NUCLEOTIDE SEQUENCE [LARGE SCALE GENOMIC DNA]</scope>
    <source>
        <strain evidence="1 2">LEGE 03274</strain>
    </source>
</reference>
<proteinExistence type="predicted"/>
<dbReference type="EMBL" id="JADEWC010000007">
    <property type="protein sequence ID" value="MBE9222053.1"/>
    <property type="molecule type" value="Genomic_DNA"/>
</dbReference>
<evidence type="ECO:0000313" key="2">
    <source>
        <dbReference type="Proteomes" id="UP000654604"/>
    </source>
</evidence>
<comment type="caution">
    <text evidence="1">The sequence shown here is derived from an EMBL/GenBank/DDBJ whole genome shotgun (WGS) entry which is preliminary data.</text>
</comment>
<keyword evidence="2" id="KW-1185">Reference proteome</keyword>
<sequence length="74" mass="8825">MEAFSRSAPQWTYQATHAISFCCPRCGASPREATKVWLNRYAPVIMENRQRKWQEFYACECEQVWWAWSCARQS</sequence>
<dbReference type="Proteomes" id="UP000654604">
    <property type="component" value="Unassembled WGS sequence"/>
</dbReference>